<evidence type="ECO:0000256" key="10">
    <source>
        <dbReference type="ARBA" id="ARBA00023204"/>
    </source>
</evidence>
<keyword evidence="18" id="KW-1185">Reference proteome</keyword>
<reference evidence="18" key="1">
    <citation type="submission" date="2016-11" db="EMBL/GenBank/DDBJ databases">
        <title>Actinomyces gypaetusis sp. nov. isolated from Gypaetus barbatus in Qinghai Tibet Plateau China.</title>
        <authorList>
            <person name="Meng X."/>
        </authorList>
    </citation>
    <scope>NUCLEOTIDE SEQUENCE [LARGE SCALE GENOMIC DNA]</scope>
    <source>
        <strain evidence="18">DSM 15383</strain>
    </source>
</reference>
<comment type="function">
    <text evidence="12 13 14">The RecF protein is involved in DNA metabolism; it is required for DNA replication and normal SOS inducibility. RecF binds preferentially to single-stranded, linear DNA. It also seems to bind ATP.</text>
</comment>
<keyword evidence="11 13" id="KW-0742">SOS response</keyword>
<dbReference type="InterPro" id="IPR042174">
    <property type="entry name" value="RecF_2"/>
</dbReference>
<evidence type="ECO:0000256" key="1">
    <source>
        <dbReference type="ARBA" id="ARBA00004496"/>
    </source>
</evidence>
<keyword evidence="10 13" id="KW-0234">DNA repair</keyword>
<dbReference type="AlphaFoldDB" id="A0A1Q5PT55"/>
<evidence type="ECO:0000256" key="9">
    <source>
        <dbReference type="ARBA" id="ARBA00023125"/>
    </source>
</evidence>
<evidence type="ECO:0000256" key="11">
    <source>
        <dbReference type="ARBA" id="ARBA00023236"/>
    </source>
</evidence>
<name>A0A1Q5PT55_9ACTO</name>
<keyword evidence="7 13" id="KW-0227">DNA damage</keyword>
<dbReference type="PROSITE" id="PS00618">
    <property type="entry name" value="RECF_2"/>
    <property type="match status" value="1"/>
</dbReference>
<dbReference type="GO" id="GO:0000731">
    <property type="term" value="P:DNA synthesis involved in DNA repair"/>
    <property type="evidence" value="ECO:0007669"/>
    <property type="project" value="TreeGrafter"/>
</dbReference>
<dbReference type="InterPro" id="IPR003395">
    <property type="entry name" value="RecF/RecN/SMC_N"/>
</dbReference>
<evidence type="ECO:0000256" key="3">
    <source>
        <dbReference type="ARBA" id="ARBA00020170"/>
    </source>
</evidence>
<evidence type="ECO:0000313" key="17">
    <source>
        <dbReference type="EMBL" id="OKL50560.1"/>
    </source>
</evidence>
<dbReference type="PANTHER" id="PTHR32182:SF0">
    <property type="entry name" value="DNA REPLICATION AND REPAIR PROTEIN RECF"/>
    <property type="match status" value="1"/>
</dbReference>
<organism evidence="17 18">
    <name type="scientific">Boudabousia marimammalium</name>
    <dbReference type="NCBI Taxonomy" id="156892"/>
    <lineage>
        <taxon>Bacteria</taxon>
        <taxon>Bacillati</taxon>
        <taxon>Actinomycetota</taxon>
        <taxon>Actinomycetes</taxon>
        <taxon>Actinomycetales</taxon>
        <taxon>Actinomycetaceae</taxon>
        <taxon>Boudabousia</taxon>
    </lineage>
</organism>
<feature type="region of interest" description="Disordered" evidence="15">
    <location>
        <begin position="374"/>
        <end position="410"/>
    </location>
</feature>
<comment type="similarity">
    <text evidence="2 13 14">Belongs to the RecF family.</text>
</comment>
<evidence type="ECO:0000256" key="12">
    <source>
        <dbReference type="ARBA" id="ARBA00025401"/>
    </source>
</evidence>
<evidence type="ECO:0000256" key="14">
    <source>
        <dbReference type="RuleBase" id="RU000578"/>
    </source>
</evidence>
<dbReference type="NCBIfam" id="TIGR00611">
    <property type="entry name" value="recf"/>
    <property type="match status" value="1"/>
</dbReference>
<dbReference type="InterPro" id="IPR027417">
    <property type="entry name" value="P-loop_NTPase"/>
</dbReference>
<evidence type="ECO:0000259" key="16">
    <source>
        <dbReference type="Pfam" id="PF02463"/>
    </source>
</evidence>
<keyword evidence="6 13" id="KW-0547">Nucleotide-binding</keyword>
<dbReference type="Proteomes" id="UP000186465">
    <property type="component" value="Unassembled WGS sequence"/>
</dbReference>
<dbReference type="EMBL" id="MPDM01000001">
    <property type="protein sequence ID" value="OKL50560.1"/>
    <property type="molecule type" value="Genomic_DNA"/>
</dbReference>
<protein>
    <recommendedName>
        <fullName evidence="3 13">DNA replication and repair protein RecF</fullName>
    </recommendedName>
</protein>
<evidence type="ECO:0000313" key="18">
    <source>
        <dbReference type="Proteomes" id="UP000186465"/>
    </source>
</evidence>
<evidence type="ECO:0000256" key="5">
    <source>
        <dbReference type="ARBA" id="ARBA00022705"/>
    </source>
</evidence>
<evidence type="ECO:0000256" key="2">
    <source>
        <dbReference type="ARBA" id="ARBA00008016"/>
    </source>
</evidence>
<dbReference type="PANTHER" id="PTHR32182">
    <property type="entry name" value="DNA REPLICATION AND REPAIR PROTEIN RECF"/>
    <property type="match status" value="1"/>
</dbReference>
<keyword evidence="4 13" id="KW-0963">Cytoplasm</keyword>
<dbReference type="Pfam" id="PF02463">
    <property type="entry name" value="SMC_N"/>
    <property type="match status" value="1"/>
</dbReference>
<evidence type="ECO:0000256" key="15">
    <source>
        <dbReference type="SAM" id="MobiDB-lite"/>
    </source>
</evidence>
<evidence type="ECO:0000256" key="4">
    <source>
        <dbReference type="ARBA" id="ARBA00022490"/>
    </source>
</evidence>
<dbReference type="GO" id="GO:0005737">
    <property type="term" value="C:cytoplasm"/>
    <property type="evidence" value="ECO:0007669"/>
    <property type="project" value="UniProtKB-SubCell"/>
</dbReference>
<keyword evidence="5 13" id="KW-0235">DNA replication</keyword>
<dbReference type="GO" id="GO:0005524">
    <property type="term" value="F:ATP binding"/>
    <property type="evidence" value="ECO:0007669"/>
    <property type="project" value="UniProtKB-UniRule"/>
</dbReference>
<keyword evidence="9 13" id="KW-0238">DNA-binding</keyword>
<dbReference type="GO" id="GO:0006260">
    <property type="term" value="P:DNA replication"/>
    <property type="evidence" value="ECO:0007669"/>
    <property type="project" value="UniProtKB-UniRule"/>
</dbReference>
<dbReference type="STRING" id="156892.BM477_00925"/>
<feature type="compositionally biased region" description="Acidic residues" evidence="15">
    <location>
        <begin position="400"/>
        <end position="410"/>
    </location>
</feature>
<evidence type="ECO:0000256" key="8">
    <source>
        <dbReference type="ARBA" id="ARBA00022840"/>
    </source>
</evidence>
<accession>A0A1Q5PT55</accession>
<sequence>MYVTHVALDDFRSYRHVVVELAPGVTVFTGPNGQGKTNFVEAIAYLSTLSSHRVGADTALVRATANPPHPGGAVIRAKLVRGGRERILEIEIISGKANRARVNRAAVAPKELPGQVRTVTFSPEDLSLVRSEPGVRRRFLDEGLTQLNPSYGALKSEHDKIVRQRGALLKQLKYGADEYAQSTLEVWNQKLAEVAAQVIIARANLVEQLRGPAQAAHEHVSEGARQLELQYVAAIDSIIPPPTDSEESREELTNRLLQAMELKRKDEISRGVNLVGAHRDDLEIGLDHLPVRGYASHGESWSVALALRLGMFAVLGGQDEDASQRPILILDDVFAELDAGRREALGRLVSGAEQVLITAAVPEDLPESLHATQLRVRRDDEEGTQIGEGVELGSKAEAEGVNEDGTESGS</sequence>
<evidence type="ECO:0000256" key="13">
    <source>
        <dbReference type="HAMAP-Rule" id="MF_00365"/>
    </source>
</evidence>
<comment type="caution">
    <text evidence="17">The sequence shown here is derived from an EMBL/GenBank/DDBJ whole genome shotgun (WGS) entry which is preliminary data.</text>
</comment>
<dbReference type="Gene3D" id="1.20.1050.90">
    <property type="entry name" value="RecF/RecN/SMC, N-terminal domain"/>
    <property type="match status" value="1"/>
</dbReference>
<evidence type="ECO:0000256" key="7">
    <source>
        <dbReference type="ARBA" id="ARBA00022763"/>
    </source>
</evidence>
<dbReference type="GO" id="GO:0006302">
    <property type="term" value="P:double-strand break repair"/>
    <property type="evidence" value="ECO:0007669"/>
    <property type="project" value="TreeGrafter"/>
</dbReference>
<feature type="binding site" evidence="13">
    <location>
        <begin position="30"/>
        <end position="37"/>
    </location>
    <ligand>
        <name>ATP</name>
        <dbReference type="ChEBI" id="CHEBI:30616"/>
    </ligand>
</feature>
<feature type="domain" description="RecF/RecN/SMC N-terminal" evidence="16">
    <location>
        <begin position="2"/>
        <end position="363"/>
    </location>
</feature>
<gene>
    <name evidence="13" type="primary">recF</name>
    <name evidence="17" type="ORF">BM477_00925</name>
</gene>
<keyword evidence="8 13" id="KW-0067">ATP-binding</keyword>
<comment type="subcellular location">
    <subcellularLocation>
        <location evidence="1 13 14">Cytoplasm</location>
    </subcellularLocation>
</comment>
<proteinExistence type="inferred from homology"/>
<dbReference type="GO" id="GO:0003697">
    <property type="term" value="F:single-stranded DNA binding"/>
    <property type="evidence" value="ECO:0007669"/>
    <property type="project" value="UniProtKB-UniRule"/>
</dbReference>
<dbReference type="OrthoDB" id="9803889at2"/>
<dbReference type="Gene3D" id="3.40.50.300">
    <property type="entry name" value="P-loop containing nucleotide triphosphate hydrolases"/>
    <property type="match status" value="1"/>
</dbReference>
<dbReference type="InterPro" id="IPR001238">
    <property type="entry name" value="DNA-binding_RecF"/>
</dbReference>
<dbReference type="SUPFAM" id="SSF52540">
    <property type="entry name" value="P-loop containing nucleoside triphosphate hydrolases"/>
    <property type="match status" value="1"/>
</dbReference>
<dbReference type="GO" id="GO:0009432">
    <property type="term" value="P:SOS response"/>
    <property type="evidence" value="ECO:0007669"/>
    <property type="project" value="UniProtKB-UniRule"/>
</dbReference>
<dbReference type="PROSITE" id="PS00617">
    <property type="entry name" value="RECF_1"/>
    <property type="match status" value="1"/>
</dbReference>
<dbReference type="InterPro" id="IPR018078">
    <property type="entry name" value="DNA-binding_RecF_CS"/>
</dbReference>
<dbReference type="HAMAP" id="MF_00365">
    <property type="entry name" value="RecF"/>
    <property type="match status" value="1"/>
</dbReference>
<evidence type="ECO:0000256" key="6">
    <source>
        <dbReference type="ARBA" id="ARBA00022741"/>
    </source>
</evidence>
<dbReference type="RefSeq" id="WP_075360797.1">
    <property type="nucleotide sequence ID" value="NZ_MPDM01000001.1"/>
</dbReference>